<dbReference type="GO" id="GO:0015293">
    <property type="term" value="F:symporter activity"/>
    <property type="evidence" value="ECO:0007669"/>
    <property type="project" value="InterPro"/>
</dbReference>
<feature type="transmembrane region" description="Helical" evidence="1">
    <location>
        <begin position="287"/>
        <end position="307"/>
    </location>
</feature>
<keyword evidence="1" id="KW-1133">Transmembrane helix</keyword>
<feature type="transmembrane region" description="Helical" evidence="1">
    <location>
        <begin position="118"/>
        <end position="141"/>
    </location>
</feature>
<feature type="transmembrane region" description="Helical" evidence="1">
    <location>
        <begin position="21"/>
        <end position="44"/>
    </location>
</feature>
<feature type="transmembrane region" description="Helical" evidence="1">
    <location>
        <begin position="319"/>
        <end position="341"/>
    </location>
</feature>
<dbReference type="RefSeq" id="WP_100511493.1">
    <property type="nucleotide sequence ID" value="NZ_PEBI01000004.1"/>
</dbReference>
<keyword evidence="1" id="KW-0472">Membrane</keyword>
<feature type="transmembrane region" description="Helical" evidence="1">
    <location>
        <begin position="265"/>
        <end position="281"/>
    </location>
</feature>
<evidence type="ECO:0000256" key="1">
    <source>
        <dbReference type="SAM" id="Phobius"/>
    </source>
</evidence>
<feature type="transmembrane region" description="Helical" evidence="1">
    <location>
        <begin position="347"/>
        <end position="375"/>
    </location>
</feature>
<dbReference type="Pfam" id="PF13347">
    <property type="entry name" value="MFS_2"/>
    <property type="match status" value="1"/>
</dbReference>
<dbReference type="GO" id="GO:0008643">
    <property type="term" value="P:carbohydrate transport"/>
    <property type="evidence" value="ECO:0007669"/>
    <property type="project" value="InterPro"/>
</dbReference>
<accession>A0A2M9H7C8</accession>
<feature type="transmembrane region" description="Helical" evidence="1">
    <location>
        <begin position="94"/>
        <end position="112"/>
    </location>
</feature>
<dbReference type="SUPFAM" id="SSF103473">
    <property type="entry name" value="MFS general substrate transporter"/>
    <property type="match status" value="1"/>
</dbReference>
<dbReference type="AlphaFoldDB" id="A0A2M9H7C8"/>
<dbReference type="Proteomes" id="UP000229095">
    <property type="component" value="Unassembled WGS sequence"/>
</dbReference>
<reference evidence="2 3" key="1">
    <citation type="submission" date="2017-10" db="EMBL/GenBank/DDBJ databases">
        <title>Draft genome sequences of strains TRE 1, TRE 9, TRE H and TRI 7, isolated from tamarins, belonging to four potential novel Bifidobacterium species.</title>
        <authorList>
            <person name="Mattarelli P."/>
            <person name="Modesto M."/>
            <person name="Puglisi E."/>
            <person name="Morelli L."/>
            <person name="Spezio C."/>
            <person name="Bonetti A."/>
            <person name="Sandri C."/>
        </authorList>
    </citation>
    <scope>NUCLEOTIDE SEQUENCE [LARGE SCALE GENOMIC DNA]</scope>
    <source>
        <strain evidence="3">TRE1</strain>
    </source>
</reference>
<feature type="transmembrane region" description="Helical" evidence="1">
    <location>
        <begin position="193"/>
        <end position="211"/>
    </location>
</feature>
<evidence type="ECO:0000313" key="2">
    <source>
        <dbReference type="EMBL" id="PJM72707.1"/>
    </source>
</evidence>
<protein>
    <submittedName>
        <fullName evidence="2">MFS transporter</fullName>
    </submittedName>
</protein>
<name>A0A2M9H7C8_9BIFI</name>
<gene>
    <name evidence="2" type="ORF">CS006_09105</name>
</gene>
<dbReference type="InterPro" id="IPR036259">
    <property type="entry name" value="MFS_trans_sf"/>
</dbReference>
<dbReference type="InterPro" id="IPR039672">
    <property type="entry name" value="MFS_2"/>
</dbReference>
<dbReference type="GO" id="GO:0005886">
    <property type="term" value="C:plasma membrane"/>
    <property type="evidence" value="ECO:0007669"/>
    <property type="project" value="TreeGrafter"/>
</dbReference>
<dbReference type="EMBL" id="PEBI01000004">
    <property type="protein sequence ID" value="PJM72707.1"/>
    <property type="molecule type" value="Genomic_DNA"/>
</dbReference>
<dbReference type="OrthoDB" id="181905at2"/>
<evidence type="ECO:0000313" key="3">
    <source>
        <dbReference type="Proteomes" id="UP000229095"/>
    </source>
</evidence>
<organism evidence="2 3">
    <name type="scientific">Bifidobacterium primatium</name>
    <dbReference type="NCBI Taxonomy" id="2045438"/>
    <lineage>
        <taxon>Bacteria</taxon>
        <taxon>Bacillati</taxon>
        <taxon>Actinomycetota</taxon>
        <taxon>Actinomycetes</taxon>
        <taxon>Bifidobacteriales</taxon>
        <taxon>Bifidobacteriaceae</taxon>
        <taxon>Bifidobacterium</taxon>
    </lineage>
</organism>
<dbReference type="Gene3D" id="1.20.1250.20">
    <property type="entry name" value="MFS general substrate transporter like domains"/>
    <property type="match status" value="1"/>
</dbReference>
<proteinExistence type="predicted"/>
<feature type="transmembrane region" description="Helical" evidence="1">
    <location>
        <begin position="436"/>
        <end position="456"/>
    </location>
</feature>
<feature type="transmembrane region" description="Helical" evidence="1">
    <location>
        <begin position="396"/>
        <end position="416"/>
    </location>
</feature>
<feature type="transmembrane region" description="Helical" evidence="1">
    <location>
        <begin position="50"/>
        <end position="73"/>
    </location>
</feature>
<dbReference type="PANTHER" id="PTHR11328:SF24">
    <property type="entry name" value="MAJOR FACILITATOR SUPERFAMILY (MFS) PROFILE DOMAIN-CONTAINING PROTEIN"/>
    <property type="match status" value="1"/>
</dbReference>
<sequence>MSGNNTMSYDLQGKVPLLAKFGFAMIPLSWVMQTMVITWQMFYFTTFVKMSVMLVTLMLTVGKVVGAIATPFWGYLSDRLYRTAFGRRFGRRRAVLLLATPLNFVFYMGLWVMGLPTWAYFAVNILYWASWAGITTVQYALPAEMTENTTQRAQIVGINQIAGAIGGTALSMLNIWLFTVWGKDDWDSYFKIALLWGIVGTVVLFIGFLTVQERPYDESTDVAEADSDSKAAGFLSVFWNFISAMRVKSYRVYLGMYICEQTFRAIRGTINTYFVMFVLLLDPQTVSLGTGVGFIFGMAFVAMWIWLTAKLDGMRTFRLGGYACILAFACMLGLGIFHASVSSGLRATLFVVFLILMNFGISGVVNATQFVFTLVPDVDEIVTSKRREGQYAGINSTLDVIFTAVETLIIGMVLSWTGFVEGATTQPAATVDWIMILYTVVPVVLVILGNIVSRLLKMTSANHKKVLAEVTRLRNGGDMKDVDDETKAVIEELSGFKYEQCWGHNNVINAAHKEKEGATA</sequence>
<dbReference type="PANTHER" id="PTHR11328">
    <property type="entry name" value="MAJOR FACILITATOR SUPERFAMILY DOMAIN-CONTAINING PROTEIN"/>
    <property type="match status" value="1"/>
</dbReference>
<keyword evidence="3" id="KW-1185">Reference proteome</keyword>
<keyword evidence="1" id="KW-0812">Transmembrane</keyword>
<comment type="caution">
    <text evidence="2">The sequence shown here is derived from an EMBL/GenBank/DDBJ whole genome shotgun (WGS) entry which is preliminary data.</text>
</comment>
<feature type="transmembrane region" description="Helical" evidence="1">
    <location>
        <begin position="161"/>
        <end position="181"/>
    </location>
</feature>